<dbReference type="GO" id="GO:0016020">
    <property type="term" value="C:membrane"/>
    <property type="evidence" value="ECO:0007669"/>
    <property type="project" value="GOC"/>
</dbReference>
<dbReference type="EC" id="2.3.1.129" evidence="6"/>
<keyword evidence="5 6" id="KW-0012">Acyltransferase</keyword>
<evidence type="ECO:0000256" key="5">
    <source>
        <dbReference type="ARBA" id="ARBA00023315"/>
    </source>
</evidence>
<evidence type="ECO:0000259" key="7">
    <source>
        <dbReference type="Pfam" id="PF13720"/>
    </source>
</evidence>
<dbReference type="HAMAP" id="MF_00387">
    <property type="entry name" value="LpxA"/>
    <property type="match status" value="1"/>
</dbReference>
<comment type="caution">
    <text evidence="8">The sequence shown here is derived from an EMBL/GenBank/DDBJ whole genome shotgun (WGS) entry which is preliminary data.</text>
</comment>
<name>A0A4Q7Z4F1_9GAMM</name>
<protein>
    <recommendedName>
        <fullName evidence="6">Acyl-[acyl-carrier-protein]--UDP-N-acetylglucosamine O-acyltransferase</fullName>
        <shortName evidence="6">UDP-N-acetylglucosamine acyltransferase</shortName>
        <ecNumber evidence="6">2.3.1.129</ecNumber>
    </recommendedName>
</protein>
<dbReference type="UniPathway" id="UPA00359">
    <property type="reaction ID" value="UER00477"/>
</dbReference>
<dbReference type="EMBL" id="SHKX01000012">
    <property type="protein sequence ID" value="RZU44844.1"/>
    <property type="molecule type" value="Genomic_DNA"/>
</dbReference>
<dbReference type="GO" id="GO:0008780">
    <property type="term" value="F:acyl-[acyl-carrier-protein]-UDP-N-acetylglucosamine O-acyltransferase activity"/>
    <property type="evidence" value="ECO:0007669"/>
    <property type="project" value="UniProtKB-UniRule"/>
</dbReference>
<feature type="domain" description="UDP N-acetylglucosamine O-acyltransferase C-terminal" evidence="7">
    <location>
        <begin position="175"/>
        <end position="256"/>
    </location>
</feature>
<gene>
    <name evidence="6" type="primary">lpxA</name>
    <name evidence="8" type="ORF">EV700_1645</name>
</gene>
<dbReference type="CDD" id="cd03351">
    <property type="entry name" value="LbH_UDP-GlcNAc_AT"/>
    <property type="match status" value="1"/>
</dbReference>
<evidence type="ECO:0000256" key="2">
    <source>
        <dbReference type="ARBA" id="ARBA00022556"/>
    </source>
</evidence>
<proteinExistence type="inferred from homology"/>
<comment type="catalytic activity">
    <reaction evidence="6">
        <text>a (3R)-hydroxyacyl-[ACP] + UDP-N-acetyl-alpha-D-glucosamine = a UDP-3-O-[(3R)-3-hydroxyacyl]-N-acetyl-alpha-D-glucosamine + holo-[ACP]</text>
        <dbReference type="Rhea" id="RHEA:67812"/>
        <dbReference type="Rhea" id="RHEA-COMP:9685"/>
        <dbReference type="Rhea" id="RHEA-COMP:9945"/>
        <dbReference type="ChEBI" id="CHEBI:57705"/>
        <dbReference type="ChEBI" id="CHEBI:64479"/>
        <dbReference type="ChEBI" id="CHEBI:78827"/>
        <dbReference type="ChEBI" id="CHEBI:173225"/>
        <dbReference type="EC" id="2.3.1.129"/>
    </reaction>
</comment>
<comment type="function">
    <text evidence="6">Involved in the biosynthesis of lipid A, a phosphorylated glycolipid that anchors the lipopolysaccharide to the outer membrane of the cell.</text>
</comment>
<evidence type="ECO:0000256" key="4">
    <source>
        <dbReference type="ARBA" id="ARBA00023098"/>
    </source>
</evidence>
<dbReference type="PANTHER" id="PTHR43480">
    <property type="entry name" value="ACYL-[ACYL-CARRIER-PROTEIN]--UDP-N-ACETYLGLUCOSAMINE O-ACYLTRANSFERASE"/>
    <property type="match status" value="1"/>
</dbReference>
<keyword evidence="3 6" id="KW-0808">Transferase</keyword>
<comment type="pathway">
    <text evidence="6">Glycolipid biosynthesis; lipid IV(A) biosynthesis; lipid IV(A) from (3R)-3-hydroxytetradecanoyl-[acyl-carrier-protein] and UDP-N-acetyl-alpha-D-glucosamine: step 1/6.</text>
</comment>
<dbReference type="InterPro" id="IPR001451">
    <property type="entry name" value="Hexapep"/>
</dbReference>
<reference evidence="8 9" key="1">
    <citation type="submission" date="2019-02" db="EMBL/GenBank/DDBJ databases">
        <title>Genomic Encyclopedia of Type Strains, Phase IV (KMG-IV): sequencing the most valuable type-strain genomes for metagenomic binning, comparative biology and taxonomic classification.</title>
        <authorList>
            <person name="Goeker M."/>
        </authorList>
    </citation>
    <scope>NUCLEOTIDE SEQUENCE [LARGE SCALE GENOMIC DNA]</scope>
    <source>
        <strain evidence="8 9">DSM 105135</strain>
    </source>
</reference>
<dbReference type="InterPro" id="IPR029098">
    <property type="entry name" value="Acetyltransf_C"/>
</dbReference>
<dbReference type="OrthoDB" id="9807278at2"/>
<dbReference type="NCBIfam" id="NF003657">
    <property type="entry name" value="PRK05289.1"/>
    <property type="match status" value="1"/>
</dbReference>
<dbReference type="Proteomes" id="UP000292423">
    <property type="component" value="Unassembled WGS sequence"/>
</dbReference>
<accession>A0A4Q7Z4F1</accession>
<evidence type="ECO:0000313" key="9">
    <source>
        <dbReference type="Proteomes" id="UP000292423"/>
    </source>
</evidence>
<evidence type="ECO:0000256" key="1">
    <source>
        <dbReference type="ARBA" id="ARBA00022516"/>
    </source>
</evidence>
<dbReference type="NCBIfam" id="TIGR01852">
    <property type="entry name" value="lipid_A_lpxA"/>
    <property type="match status" value="1"/>
</dbReference>
<dbReference type="PIRSF" id="PIRSF000456">
    <property type="entry name" value="UDP-GlcNAc_acltr"/>
    <property type="match status" value="1"/>
</dbReference>
<dbReference type="InterPro" id="IPR037157">
    <property type="entry name" value="Acetyltransf_C_sf"/>
</dbReference>
<dbReference type="Gene3D" id="2.160.10.10">
    <property type="entry name" value="Hexapeptide repeat proteins"/>
    <property type="match status" value="1"/>
</dbReference>
<keyword evidence="6" id="KW-0677">Repeat</keyword>
<dbReference type="Pfam" id="PF13720">
    <property type="entry name" value="Acetyltransf_11"/>
    <property type="match status" value="1"/>
</dbReference>
<comment type="subunit">
    <text evidence="6">Homotrimer.</text>
</comment>
<organism evidence="8 9">
    <name type="scientific">Fluviicoccus keumensis</name>
    <dbReference type="NCBI Taxonomy" id="1435465"/>
    <lineage>
        <taxon>Bacteria</taxon>
        <taxon>Pseudomonadati</taxon>
        <taxon>Pseudomonadota</taxon>
        <taxon>Gammaproteobacteria</taxon>
        <taxon>Moraxellales</taxon>
        <taxon>Moraxellaceae</taxon>
        <taxon>Fluviicoccus</taxon>
    </lineage>
</organism>
<sequence length="258" mass="27985">MQIHPTALVDSQARIAEGVIIHPYTIIGPDVEIGAGCEIGPHVVVKGPTVMGRNNRVFQFCSIGEDCQDKKYKGEVTRLEIGDDNVFREACTVHRGTIQDESVTRIGSRNLFMVNSHVAHDCVVGDDCIFANNVGIAGHVKVGNSVIIGGNSGIHQFCVLSSYSMVGGGSLILKDVPAFVMVSGNPAQAAGMNFEGMRRRGWTSETINNLKRAYKIVYRQSLTMDEAIRQLEQDLLPVCPEVGLLIDSLKSSSRGITR</sequence>
<dbReference type="SUPFAM" id="SSF51161">
    <property type="entry name" value="Trimeric LpxA-like enzymes"/>
    <property type="match status" value="1"/>
</dbReference>
<dbReference type="InterPro" id="IPR011004">
    <property type="entry name" value="Trimer_LpxA-like_sf"/>
</dbReference>
<evidence type="ECO:0000313" key="8">
    <source>
        <dbReference type="EMBL" id="RZU44844.1"/>
    </source>
</evidence>
<dbReference type="GO" id="GO:0009245">
    <property type="term" value="P:lipid A biosynthetic process"/>
    <property type="evidence" value="ECO:0007669"/>
    <property type="project" value="UniProtKB-UniRule"/>
</dbReference>
<evidence type="ECO:0000256" key="3">
    <source>
        <dbReference type="ARBA" id="ARBA00022679"/>
    </source>
</evidence>
<dbReference type="Pfam" id="PF00132">
    <property type="entry name" value="Hexapep"/>
    <property type="match status" value="2"/>
</dbReference>
<dbReference type="Gene3D" id="1.20.1180.10">
    <property type="entry name" value="Udp N-acetylglucosamine O-acyltransferase, C-terminal domain"/>
    <property type="match status" value="1"/>
</dbReference>
<dbReference type="PANTHER" id="PTHR43480:SF1">
    <property type="entry name" value="ACYL-[ACYL-CARRIER-PROTEIN]--UDP-N-ACETYLGLUCOSAMINE O-ACYLTRANSFERASE, MITOCHONDRIAL-RELATED"/>
    <property type="match status" value="1"/>
</dbReference>
<keyword evidence="9" id="KW-1185">Reference proteome</keyword>
<dbReference type="AlphaFoldDB" id="A0A4Q7Z4F1"/>
<keyword evidence="4 6" id="KW-0443">Lipid metabolism</keyword>
<comment type="subcellular location">
    <subcellularLocation>
        <location evidence="6">Cytoplasm</location>
    </subcellularLocation>
</comment>
<keyword evidence="6" id="KW-0963">Cytoplasm</keyword>
<keyword evidence="1 6" id="KW-0444">Lipid biosynthesis</keyword>
<comment type="similarity">
    <text evidence="6">Belongs to the transferase hexapeptide repeat family. LpxA subfamily.</text>
</comment>
<dbReference type="InterPro" id="IPR010137">
    <property type="entry name" value="Lipid_A_LpxA"/>
</dbReference>
<dbReference type="GO" id="GO:0005737">
    <property type="term" value="C:cytoplasm"/>
    <property type="evidence" value="ECO:0007669"/>
    <property type="project" value="UniProtKB-SubCell"/>
</dbReference>
<dbReference type="RefSeq" id="WP_130412627.1">
    <property type="nucleotide sequence ID" value="NZ_SHKX01000012.1"/>
</dbReference>
<evidence type="ECO:0000256" key="6">
    <source>
        <dbReference type="HAMAP-Rule" id="MF_00387"/>
    </source>
</evidence>
<keyword evidence="2 6" id="KW-0441">Lipid A biosynthesis</keyword>